<accession>A0AAD9B9H0</accession>
<name>A0AAD9B9H0_DISEL</name>
<dbReference type="GO" id="GO:0008104">
    <property type="term" value="P:intracellular protein localization"/>
    <property type="evidence" value="ECO:0007669"/>
    <property type="project" value="TreeGrafter"/>
</dbReference>
<keyword evidence="5" id="KW-0812">Transmembrane</keyword>
<evidence type="ECO:0000256" key="6">
    <source>
        <dbReference type="ARBA" id="ARBA00022989"/>
    </source>
</evidence>
<comment type="subcellular location">
    <subcellularLocation>
        <location evidence="2">Membrane</location>
    </subcellularLocation>
</comment>
<dbReference type="GO" id="GO:0012505">
    <property type="term" value="C:endomembrane system"/>
    <property type="evidence" value="ECO:0007669"/>
    <property type="project" value="TreeGrafter"/>
</dbReference>
<evidence type="ECO:0000256" key="4">
    <source>
        <dbReference type="ARBA" id="ARBA00020550"/>
    </source>
</evidence>
<evidence type="ECO:0000313" key="10">
    <source>
        <dbReference type="Proteomes" id="UP001228049"/>
    </source>
</evidence>
<comment type="caution">
    <text evidence="9">The sequence shown here is derived from an EMBL/GenBank/DDBJ whole genome shotgun (WGS) entry which is preliminary data.</text>
</comment>
<dbReference type="PANTHER" id="PTHR33966:SF1">
    <property type="entry name" value="PROTEIN ODR-4 HOMOLOG"/>
    <property type="match status" value="1"/>
</dbReference>
<dbReference type="InterPro" id="IPR029454">
    <property type="entry name" value="ODR-4-like"/>
</dbReference>
<keyword evidence="6" id="KW-1133">Transmembrane helix</keyword>
<gene>
    <name evidence="9" type="ORF">KUDE01_027095</name>
</gene>
<dbReference type="Proteomes" id="UP001228049">
    <property type="component" value="Unassembled WGS sequence"/>
</dbReference>
<dbReference type="AlphaFoldDB" id="A0AAD9B9H0"/>
<dbReference type="Pfam" id="PF14778">
    <property type="entry name" value="ODR4-like"/>
    <property type="match status" value="1"/>
</dbReference>
<evidence type="ECO:0000256" key="5">
    <source>
        <dbReference type="ARBA" id="ARBA00022692"/>
    </source>
</evidence>
<keyword evidence="7" id="KW-0472">Membrane</keyword>
<keyword evidence="10" id="KW-1185">Reference proteome</keyword>
<protein>
    <recommendedName>
        <fullName evidence="4">Protein odr-4 homolog</fullName>
    </recommendedName>
</protein>
<evidence type="ECO:0000256" key="7">
    <source>
        <dbReference type="ARBA" id="ARBA00023136"/>
    </source>
</evidence>
<proteinExistence type="inferred from homology"/>
<reference evidence="9" key="1">
    <citation type="submission" date="2023-04" db="EMBL/GenBank/DDBJ databases">
        <title>Chromosome-level genome of Chaenocephalus aceratus.</title>
        <authorList>
            <person name="Park H."/>
        </authorList>
    </citation>
    <scope>NUCLEOTIDE SEQUENCE</scope>
    <source>
        <strain evidence="9">DE</strain>
        <tissue evidence="9">Muscle</tissue>
    </source>
</reference>
<organism evidence="9 10">
    <name type="scientific">Dissostichus eleginoides</name>
    <name type="common">Patagonian toothfish</name>
    <name type="synonym">Dissostichus amissus</name>
    <dbReference type="NCBI Taxonomy" id="100907"/>
    <lineage>
        <taxon>Eukaryota</taxon>
        <taxon>Metazoa</taxon>
        <taxon>Chordata</taxon>
        <taxon>Craniata</taxon>
        <taxon>Vertebrata</taxon>
        <taxon>Euteleostomi</taxon>
        <taxon>Actinopterygii</taxon>
        <taxon>Neopterygii</taxon>
        <taxon>Teleostei</taxon>
        <taxon>Neoteleostei</taxon>
        <taxon>Acanthomorphata</taxon>
        <taxon>Eupercaria</taxon>
        <taxon>Perciformes</taxon>
        <taxon>Notothenioidei</taxon>
        <taxon>Nototheniidae</taxon>
        <taxon>Dissostichus</taxon>
    </lineage>
</organism>
<dbReference type="EMBL" id="JASDAP010000026">
    <property type="protein sequence ID" value="KAK1878972.1"/>
    <property type="molecule type" value="Genomic_DNA"/>
</dbReference>
<evidence type="ECO:0000256" key="8">
    <source>
        <dbReference type="SAM" id="Coils"/>
    </source>
</evidence>
<evidence type="ECO:0000256" key="1">
    <source>
        <dbReference type="ARBA" id="ARBA00003891"/>
    </source>
</evidence>
<sequence length="1013" mass="115059">MGRSYIVEDAVEGCLSKLCEQKAGSVTGLLLGQSSPQRDFVVMATRTPPREETPAGNPVDKEWVSEHARQVSRMLPGGLSILGVFIITDTEAKDTLTTLRQLVFAMESLVSSEQLWSPAEDDVSDCVALHVNRKTRKTFCRTFDVKDPKSTAKPADWRYQAGVCSSWSMVSCCLHVDMLVPLPDNKTDPENMDKCLKEELRGWAQRLESGVCLMDGRKLAEDAELPGGQKRNVRQTYTAQILVTPSEQRLADVEQRCGGSVSIRGAVHSRAYLHSNKPKARLAQKLLKRDAVSTVTTRVQMLLEELLTSEDENKSSSKQKRELFCLPHRVFYPLKASGPLCVCDYQFSDESVCEVTERLKEMLDIDAAEEDLDSSQEAPGEITEREVGAEPTVETVVALQPKRNSFIEQLIEDVRKAKCHVVSFDECLNKVTQTEQMDIILRYWSEREGKVAVRYFTSEFLGHTQAEKLLESINRSLSPLDPKKLLQISMDGPTVNWKFLRIFQEDKSKEDPDAPKLINLGSCGLHVVHGSFQTGERETGWKIGDALRALWQVFHDSPARREDFSELTKTARFPLKFCATRWVEDLQVAERAIEVWPAVMAYIHSHKKLPKSKVPTSASYLTVKKATEDPLFLAKLEFFAFVARQLKPFLEVFQTDAPMVPFLAKELQSTLTGLLSCFIKREELAKIKTPLQLTKLDPQEKQIHVPLKHLDIGFSTKQALQKASEKLQENPVKIVEFKKECVSLLAMTCKKIMERSPLMYPAVRHMRSLDPVMIVTETESTTAMFEKLLQVLLNAGWCPATECDKVLSQYKAFSLDVNTNHKAEFQEFVYSCRLDEFFGRYLSGKEEYAELWNIMQCLFTLSHGQAAVERGYSVNKDMLVENLQEKTLIAMRLVHDAMAGHTDGALPKDLKQHCRGARTRYEMYLEDQKKLREQTTKEKKRKELSQEIQKVKTKRQKVMTSAETMEKEAHEMAVMAEKKHDFTLLSKSNAYRKGVADKKEEVAARDKALKELQ</sequence>
<evidence type="ECO:0000256" key="3">
    <source>
        <dbReference type="ARBA" id="ARBA00010131"/>
    </source>
</evidence>
<keyword evidence="8" id="KW-0175">Coiled coil</keyword>
<dbReference type="GO" id="GO:0016020">
    <property type="term" value="C:membrane"/>
    <property type="evidence" value="ECO:0007669"/>
    <property type="project" value="UniProtKB-SubCell"/>
</dbReference>
<feature type="coiled-coil region" evidence="8">
    <location>
        <begin position="925"/>
        <end position="961"/>
    </location>
</feature>
<dbReference type="PANTHER" id="PTHR33966">
    <property type="entry name" value="PROTEIN ODR-4 HOMOLOG"/>
    <property type="match status" value="1"/>
</dbReference>
<evidence type="ECO:0000313" key="9">
    <source>
        <dbReference type="EMBL" id="KAK1878972.1"/>
    </source>
</evidence>
<comment type="function">
    <text evidence="1">May play a role in the trafficking of a subset of G-protein coupled receptors.</text>
</comment>
<feature type="non-terminal residue" evidence="9">
    <location>
        <position position="1013"/>
    </location>
</feature>
<comment type="similarity">
    <text evidence="3">Belongs to the ODR-4 family.</text>
</comment>
<evidence type="ECO:0000256" key="2">
    <source>
        <dbReference type="ARBA" id="ARBA00004370"/>
    </source>
</evidence>